<gene>
    <name evidence="3" type="ORF">BP6252_02462</name>
</gene>
<feature type="chain" id="PRO_5017720729" evidence="2">
    <location>
        <begin position="23"/>
        <end position="121"/>
    </location>
</feature>
<protein>
    <submittedName>
        <fullName evidence="3">Uncharacterized protein</fullName>
    </submittedName>
</protein>
<organism evidence="3 4">
    <name type="scientific">Coleophoma cylindrospora</name>
    <dbReference type="NCBI Taxonomy" id="1849047"/>
    <lineage>
        <taxon>Eukaryota</taxon>
        <taxon>Fungi</taxon>
        <taxon>Dikarya</taxon>
        <taxon>Ascomycota</taxon>
        <taxon>Pezizomycotina</taxon>
        <taxon>Leotiomycetes</taxon>
        <taxon>Helotiales</taxon>
        <taxon>Dermateaceae</taxon>
        <taxon>Coleophoma</taxon>
    </lineage>
</organism>
<reference evidence="3 4" key="1">
    <citation type="journal article" date="2018" name="IMA Fungus">
        <title>IMA Genome-F 9: Draft genome sequence of Annulohypoxylon stygium, Aspergillus mulundensis, Berkeleyomyces basicola (syn. Thielaviopsis basicola), Ceratocystis smalleyi, two Cercospora beticola strains, Coleophoma cylindrospora, Fusarium fracticaudum, Phialophora cf. hyalina, and Morchella septimelata.</title>
        <authorList>
            <person name="Wingfield B.D."/>
            <person name="Bills G.F."/>
            <person name="Dong Y."/>
            <person name="Huang W."/>
            <person name="Nel W.J."/>
            <person name="Swalarsk-Parry B.S."/>
            <person name="Vaghefi N."/>
            <person name="Wilken P.M."/>
            <person name="An Z."/>
            <person name="de Beer Z.W."/>
            <person name="De Vos L."/>
            <person name="Chen L."/>
            <person name="Duong T.A."/>
            <person name="Gao Y."/>
            <person name="Hammerbacher A."/>
            <person name="Kikkert J.R."/>
            <person name="Li Y."/>
            <person name="Li H."/>
            <person name="Li K."/>
            <person name="Li Q."/>
            <person name="Liu X."/>
            <person name="Ma X."/>
            <person name="Naidoo K."/>
            <person name="Pethybridge S.J."/>
            <person name="Sun J."/>
            <person name="Steenkamp E.T."/>
            <person name="van der Nest M.A."/>
            <person name="van Wyk S."/>
            <person name="Wingfield M.J."/>
            <person name="Xiong C."/>
            <person name="Yue Q."/>
            <person name="Zhang X."/>
        </authorList>
    </citation>
    <scope>NUCLEOTIDE SEQUENCE [LARGE SCALE GENOMIC DNA]</scope>
    <source>
        <strain evidence="3 4">BP6252</strain>
    </source>
</reference>
<name>A0A3D8SEX6_9HELO</name>
<dbReference type="AlphaFoldDB" id="A0A3D8SEX6"/>
<accession>A0A3D8SEX6</accession>
<evidence type="ECO:0000256" key="2">
    <source>
        <dbReference type="SAM" id="SignalP"/>
    </source>
</evidence>
<comment type="caution">
    <text evidence="3">The sequence shown here is derived from an EMBL/GenBank/DDBJ whole genome shotgun (WGS) entry which is preliminary data.</text>
</comment>
<sequence length="121" mass="12460">MQFSKSLLATGLLVILSPLTHAEAVPAPNPEPNPEPIPAVLGTPMGPAGPQSIKRQTTLCADPNYPINCANGYCCPYNTLCDGSKCDTVKVQNGAHNGQGSMAARELALVLGVVGGVFAVM</sequence>
<evidence type="ECO:0000313" key="3">
    <source>
        <dbReference type="EMBL" id="RDW84872.1"/>
    </source>
</evidence>
<feature type="region of interest" description="Disordered" evidence="1">
    <location>
        <begin position="25"/>
        <end position="50"/>
    </location>
</feature>
<keyword evidence="2" id="KW-0732">Signal</keyword>
<dbReference type="EMBL" id="PDLM01000002">
    <property type="protein sequence ID" value="RDW84872.1"/>
    <property type="molecule type" value="Genomic_DNA"/>
</dbReference>
<proteinExistence type="predicted"/>
<feature type="signal peptide" evidence="2">
    <location>
        <begin position="1"/>
        <end position="22"/>
    </location>
</feature>
<evidence type="ECO:0000256" key="1">
    <source>
        <dbReference type="SAM" id="MobiDB-lite"/>
    </source>
</evidence>
<dbReference type="Proteomes" id="UP000256645">
    <property type="component" value="Unassembled WGS sequence"/>
</dbReference>
<feature type="compositionally biased region" description="Pro residues" evidence="1">
    <location>
        <begin position="27"/>
        <end position="37"/>
    </location>
</feature>
<keyword evidence="4" id="KW-1185">Reference proteome</keyword>
<dbReference type="OrthoDB" id="10421015at2759"/>
<evidence type="ECO:0000313" key="4">
    <source>
        <dbReference type="Proteomes" id="UP000256645"/>
    </source>
</evidence>